<organism evidence="1 2">
    <name type="scientific">Paludibaculum fermentans</name>
    <dbReference type="NCBI Taxonomy" id="1473598"/>
    <lineage>
        <taxon>Bacteria</taxon>
        <taxon>Pseudomonadati</taxon>
        <taxon>Acidobacteriota</taxon>
        <taxon>Terriglobia</taxon>
        <taxon>Bryobacterales</taxon>
        <taxon>Bryobacteraceae</taxon>
        <taxon>Paludibaculum</taxon>
    </lineage>
</organism>
<evidence type="ECO:0000313" key="1">
    <source>
        <dbReference type="EMBL" id="QOY87506.1"/>
    </source>
</evidence>
<dbReference type="RefSeq" id="WP_194449175.1">
    <property type="nucleotide sequence ID" value="NZ_CP063849.1"/>
</dbReference>
<name>A0A7S7NPP6_PALFE</name>
<sequence length="446" mass="48350">MLFALMTTLGLSVWGQLRVGTFKADVTPPLGQPLIWVMPATKIEDPLLAKGVVLEDRGQRYVLCAVDWCGLSNRSYRLLRDKVAQAAGTTYDRVALQTLHQHTAPYVDGDAYALLEQMGRPVVRFEESALVQIADRLAEAVKKATGSMKAFDSVGTSEAGVERVASARRLPTPDGKVVIRFSTDGKKPEMAAAPEGPIDRSVRTVTLGMGRKPLVRLHYYATHPQTWCCDGRVSADFVGAAREQLEREEGVFQVYFTGAAGDVTVGKYNDSSVGKRTELAERMLAGLRKSDAATQWAKVKELHWKSLPLELPKKLASQEAVEARLAEAKATEDEAARYRLTIAAAFGMRSEPLSASLLSLGAVRIVHLPGEPMLEFQRFAQVAAAGHFVAVAGYGDISPGYLCTDRAYEQGGYEPGASNTTKGAESVIKHTLRELLGSRAPTGSGR</sequence>
<protein>
    <recommendedName>
        <fullName evidence="3">Neutral/alkaline non-lysosomal ceramidase N-terminal domain-containing protein</fullName>
    </recommendedName>
</protein>
<gene>
    <name evidence="1" type="ORF">IRI77_32920</name>
</gene>
<dbReference type="KEGG" id="pfer:IRI77_32920"/>
<keyword evidence="2" id="KW-1185">Reference proteome</keyword>
<accession>A0A7S7NPP6</accession>
<reference evidence="1 2" key="1">
    <citation type="submission" date="2020-10" db="EMBL/GenBank/DDBJ databases">
        <title>Complete genome sequence of Paludibaculum fermentans P105T, a facultatively anaerobic acidobacterium capable of dissimilatory Fe(III) reduction.</title>
        <authorList>
            <person name="Dedysh S.N."/>
            <person name="Beletsky A.V."/>
            <person name="Kulichevskaya I.S."/>
            <person name="Mardanov A.V."/>
            <person name="Ravin N.V."/>
        </authorList>
    </citation>
    <scope>NUCLEOTIDE SEQUENCE [LARGE SCALE GENOMIC DNA]</scope>
    <source>
        <strain evidence="1 2">P105</strain>
    </source>
</reference>
<dbReference type="Proteomes" id="UP000593892">
    <property type="component" value="Chromosome"/>
</dbReference>
<dbReference type="AlphaFoldDB" id="A0A7S7NPP6"/>
<evidence type="ECO:0008006" key="3">
    <source>
        <dbReference type="Google" id="ProtNLM"/>
    </source>
</evidence>
<dbReference type="EMBL" id="CP063849">
    <property type="protein sequence ID" value="QOY87506.1"/>
    <property type="molecule type" value="Genomic_DNA"/>
</dbReference>
<evidence type="ECO:0000313" key="2">
    <source>
        <dbReference type="Proteomes" id="UP000593892"/>
    </source>
</evidence>
<proteinExistence type="predicted"/>